<keyword evidence="1" id="KW-0677">Repeat</keyword>
<accession>A0A6M2EU07</accession>
<evidence type="ECO:0000256" key="2">
    <source>
        <dbReference type="PROSITE-ProRule" id="PRU00117"/>
    </source>
</evidence>
<dbReference type="SMART" id="SM00322">
    <property type="entry name" value="KH"/>
    <property type="match status" value="2"/>
</dbReference>
<reference evidence="5" key="1">
    <citation type="submission" date="2020-03" db="EMBL/GenBank/DDBJ databases">
        <authorList>
            <person name="Zhang R."/>
        </authorList>
    </citation>
    <scope>NUCLEOTIDE SEQUENCE</scope>
</reference>
<evidence type="ECO:0000256" key="1">
    <source>
        <dbReference type="ARBA" id="ARBA00022737"/>
    </source>
</evidence>
<proteinExistence type="predicted"/>
<dbReference type="AlphaFoldDB" id="A0A6M2EU07"/>
<feature type="domain" description="K Homology" evidence="4">
    <location>
        <begin position="155"/>
        <end position="238"/>
    </location>
</feature>
<dbReference type="Pfam" id="PF00013">
    <property type="entry name" value="KH_1"/>
    <property type="match status" value="2"/>
</dbReference>
<organism evidence="5">
    <name type="scientific">Populus davidiana</name>
    <dbReference type="NCBI Taxonomy" id="266767"/>
    <lineage>
        <taxon>Eukaryota</taxon>
        <taxon>Viridiplantae</taxon>
        <taxon>Streptophyta</taxon>
        <taxon>Embryophyta</taxon>
        <taxon>Tracheophyta</taxon>
        <taxon>Spermatophyta</taxon>
        <taxon>Magnoliopsida</taxon>
        <taxon>eudicotyledons</taxon>
        <taxon>Gunneridae</taxon>
        <taxon>Pentapetalae</taxon>
        <taxon>rosids</taxon>
        <taxon>fabids</taxon>
        <taxon>Malpighiales</taxon>
        <taxon>Salicaceae</taxon>
        <taxon>Saliceae</taxon>
        <taxon>Populus</taxon>
    </lineage>
</organism>
<dbReference type="InterPro" id="IPR004088">
    <property type="entry name" value="KH_dom_type_1"/>
</dbReference>
<keyword evidence="2" id="KW-0694">RNA-binding</keyword>
<sequence>MDGNRRKYFKKPGNNLFKRKGVSSSRKGKWSDSHGEEFSGDGDTVYRILCPSRKIGGVIGKGGNIVKALREETQSKITVADSVQGSDERVIIIYSSSDKPPRKMDGDEGLAAGNGQQEAFEPHCAAQDALLKVHDRIVEEDLFGGMASDDDNDNNVVTARLLVPNNMVGCVLGKRGDVIQRLRSETGANIRVLPADHLPSCAMDTDELVQHGGMQVLLVRWVFFNCLVASHEQLTYAITMNCPQRCDNDFSNTDQLICLTECSLYWKEGYSFKFEFQRYILK</sequence>
<dbReference type="PROSITE" id="PS50084">
    <property type="entry name" value="KH_TYPE_1"/>
    <property type="match status" value="2"/>
</dbReference>
<evidence type="ECO:0000259" key="4">
    <source>
        <dbReference type="SMART" id="SM00322"/>
    </source>
</evidence>
<evidence type="ECO:0000313" key="5">
    <source>
        <dbReference type="EMBL" id="NUU88702.1"/>
    </source>
</evidence>
<dbReference type="GO" id="GO:0003723">
    <property type="term" value="F:RNA binding"/>
    <property type="evidence" value="ECO:0007669"/>
    <property type="project" value="UniProtKB-UniRule"/>
</dbReference>
<dbReference type="SUPFAM" id="SSF54791">
    <property type="entry name" value="Eukaryotic type KH-domain (KH-domain type I)"/>
    <property type="match status" value="2"/>
</dbReference>
<dbReference type="InterPro" id="IPR004087">
    <property type="entry name" value="KH_dom"/>
</dbReference>
<dbReference type="Gene3D" id="3.30.310.210">
    <property type="match status" value="1"/>
</dbReference>
<feature type="domain" description="K Homology" evidence="4">
    <location>
        <begin position="42"/>
        <end position="118"/>
    </location>
</feature>
<dbReference type="PANTHER" id="PTHR10288">
    <property type="entry name" value="KH DOMAIN CONTAINING RNA BINDING PROTEIN"/>
    <property type="match status" value="1"/>
</dbReference>
<feature type="region of interest" description="Disordered" evidence="3">
    <location>
        <begin position="1"/>
        <end position="39"/>
    </location>
</feature>
<dbReference type="EMBL" id="GILB01008369">
    <property type="protein sequence ID" value="NUU88702.1"/>
    <property type="molecule type" value="Transcribed_RNA"/>
</dbReference>
<evidence type="ECO:0000256" key="3">
    <source>
        <dbReference type="SAM" id="MobiDB-lite"/>
    </source>
</evidence>
<protein>
    <recommendedName>
        <fullName evidence="4">K Homology domain-containing protein</fullName>
    </recommendedName>
</protein>
<dbReference type="InterPro" id="IPR036612">
    <property type="entry name" value="KH_dom_type_1_sf"/>
</dbReference>
<name>A0A6M2EU07_9ROSI</name>
<feature type="compositionally biased region" description="Basic residues" evidence="3">
    <location>
        <begin position="1"/>
        <end position="10"/>
    </location>
</feature>